<dbReference type="Gene3D" id="1.10.10.10">
    <property type="entry name" value="Winged helix-like DNA-binding domain superfamily/Winged helix DNA-binding domain"/>
    <property type="match status" value="1"/>
</dbReference>
<evidence type="ECO:0000313" key="5">
    <source>
        <dbReference type="EMBL" id="EDQ03215.1"/>
    </source>
</evidence>
<organism evidence="5 6">
    <name type="scientific">Sulfitobacter indolifex HEL-45</name>
    <dbReference type="NCBI Taxonomy" id="391624"/>
    <lineage>
        <taxon>Bacteria</taxon>
        <taxon>Pseudomonadati</taxon>
        <taxon>Pseudomonadota</taxon>
        <taxon>Alphaproteobacteria</taxon>
        <taxon>Rhodobacterales</taxon>
        <taxon>Roseobacteraceae</taxon>
        <taxon>Sulfitobacter</taxon>
    </lineage>
</organism>
<dbReference type="EMBL" id="ABID01000031">
    <property type="protein sequence ID" value="EDQ03215.1"/>
    <property type="molecule type" value="Genomic_DNA"/>
</dbReference>
<reference evidence="5 6" key="1">
    <citation type="submission" date="2007-11" db="EMBL/GenBank/DDBJ databases">
        <authorList>
            <person name="Wagner-Dobler I."/>
            <person name="Ferriera S."/>
            <person name="Johnson J."/>
            <person name="Kravitz S."/>
            <person name="Beeson K."/>
            <person name="Sutton G."/>
            <person name="Rogers Y.-H."/>
            <person name="Friedman R."/>
            <person name="Frazier M."/>
            <person name="Venter J.C."/>
        </authorList>
    </citation>
    <scope>NUCLEOTIDE SEQUENCE [LARGE SCALE GENOMIC DNA]</scope>
    <source>
        <strain evidence="5 6">HEL-45</strain>
    </source>
</reference>
<feature type="domain" description="HTH marR-type" evidence="4">
    <location>
        <begin position="10"/>
        <end position="141"/>
    </location>
</feature>
<name>A0ABM9X1R1_9RHOB</name>
<dbReference type="PROSITE" id="PS50995">
    <property type="entry name" value="HTH_MARR_2"/>
    <property type="match status" value="1"/>
</dbReference>
<sequence length="158" mass="17182">MQQPIDTDISSFLLLDIARLLRLEFERRVGDAALGITPGEARTLANVARFGPLRQNDLANLTGLGAMSITSVLDSLETAGMVRRSVDPKDRRAKLVRVTDKAAPLLAELKAIGDDVKAVTRGDISADDWGAFRRMLKTARDNHLAARRSKRATGDVCA</sequence>
<accession>A0ABM9X1R1</accession>
<keyword evidence="3" id="KW-0804">Transcription</keyword>
<proteinExistence type="predicted"/>
<evidence type="ECO:0000259" key="4">
    <source>
        <dbReference type="PROSITE" id="PS50995"/>
    </source>
</evidence>
<comment type="caution">
    <text evidence="5">The sequence shown here is derived from an EMBL/GenBank/DDBJ whole genome shotgun (WGS) entry which is preliminary data.</text>
</comment>
<dbReference type="PANTHER" id="PTHR33164:SF64">
    <property type="entry name" value="TRANSCRIPTIONAL REGULATOR SLYA"/>
    <property type="match status" value="1"/>
</dbReference>
<dbReference type="Pfam" id="PF12802">
    <property type="entry name" value="MarR_2"/>
    <property type="match status" value="1"/>
</dbReference>
<keyword evidence="1" id="KW-0805">Transcription regulation</keyword>
<gene>
    <name evidence="5" type="ORF">OIHEL45_19451</name>
</gene>
<keyword evidence="2" id="KW-0238">DNA-binding</keyword>
<protein>
    <submittedName>
        <fullName evidence="5">Transcriptional regulator, MarR family protein</fullName>
    </submittedName>
</protein>
<dbReference type="Proteomes" id="UP000003257">
    <property type="component" value="Unassembled WGS sequence"/>
</dbReference>
<dbReference type="SMART" id="SM00347">
    <property type="entry name" value="HTH_MARR"/>
    <property type="match status" value="1"/>
</dbReference>
<evidence type="ECO:0000256" key="3">
    <source>
        <dbReference type="ARBA" id="ARBA00023163"/>
    </source>
</evidence>
<evidence type="ECO:0000313" key="6">
    <source>
        <dbReference type="Proteomes" id="UP000003257"/>
    </source>
</evidence>
<evidence type="ECO:0000256" key="1">
    <source>
        <dbReference type="ARBA" id="ARBA00023015"/>
    </source>
</evidence>
<dbReference type="RefSeq" id="WP_007121208.1">
    <property type="nucleotide sequence ID" value="NZ_ABID01000031.1"/>
</dbReference>
<dbReference type="InterPro" id="IPR036388">
    <property type="entry name" value="WH-like_DNA-bd_sf"/>
</dbReference>
<keyword evidence="6" id="KW-1185">Reference proteome</keyword>
<dbReference type="SUPFAM" id="SSF46785">
    <property type="entry name" value="Winged helix' DNA-binding domain"/>
    <property type="match status" value="1"/>
</dbReference>
<dbReference type="InterPro" id="IPR000835">
    <property type="entry name" value="HTH_MarR-typ"/>
</dbReference>
<dbReference type="PRINTS" id="PR00598">
    <property type="entry name" value="HTHMARR"/>
</dbReference>
<dbReference type="PANTHER" id="PTHR33164">
    <property type="entry name" value="TRANSCRIPTIONAL REGULATOR, MARR FAMILY"/>
    <property type="match status" value="1"/>
</dbReference>
<evidence type="ECO:0000256" key="2">
    <source>
        <dbReference type="ARBA" id="ARBA00023125"/>
    </source>
</evidence>
<dbReference type="InterPro" id="IPR036390">
    <property type="entry name" value="WH_DNA-bd_sf"/>
</dbReference>
<dbReference type="InterPro" id="IPR039422">
    <property type="entry name" value="MarR/SlyA-like"/>
</dbReference>